<evidence type="ECO:0000256" key="6">
    <source>
        <dbReference type="ARBA" id="ARBA00023295"/>
    </source>
</evidence>
<dbReference type="HAMAP" id="MF_04110">
    <property type="entry name" value="ENDOLYSIN_T4"/>
    <property type="match status" value="1"/>
</dbReference>
<protein>
    <recommendedName>
        <fullName evidence="7">Lysozyme</fullName>
        <ecNumber evidence="7">3.2.1.17</ecNumber>
    </recommendedName>
</protein>
<dbReference type="InterPro" id="IPR036779">
    <property type="entry name" value="LysM_dom_sf"/>
</dbReference>
<keyword evidence="4 7" id="KW-0378">Hydrolase</keyword>
<dbReference type="PANTHER" id="PTHR38107">
    <property type="match status" value="1"/>
</dbReference>
<dbReference type="EMBL" id="BSOA01000012">
    <property type="protein sequence ID" value="GLQ87831.1"/>
    <property type="molecule type" value="Genomic_DNA"/>
</dbReference>
<evidence type="ECO:0000256" key="3">
    <source>
        <dbReference type="ARBA" id="ARBA00022638"/>
    </source>
</evidence>
<reference evidence="10" key="1">
    <citation type="journal article" date="2019" name="Int. J. Syst. Evol. Microbiol.">
        <title>The Global Catalogue of Microorganisms (GCM) 10K type strain sequencing project: providing services to taxonomists for standard genome sequencing and annotation.</title>
        <authorList>
            <consortium name="The Broad Institute Genomics Platform"/>
            <consortium name="The Broad Institute Genome Sequencing Center for Infectious Disease"/>
            <person name="Wu L."/>
            <person name="Ma J."/>
        </authorList>
    </citation>
    <scope>NUCLEOTIDE SEQUENCE [LARGE SCALE GENOMIC DNA]</scope>
    <source>
        <strain evidence="10">NBRC 111981</strain>
    </source>
</reference>
<dbReference type="InterPro" id="IPR034690">
    <property type="entry name" value="Endolysin_T4_type"/>
</dbReference>
<dbReference type="InterPro" id="IPR033907">
    <property type="entry name" value="Endolysin_autolysin"/>
</dbReference>
<dbReference type="PANTHER" id="PTHR38107:SF3">
    <property type="entry name" value="LYSOZYME RRRD-RELATED"/>
    <property type="match status" value="1"/>
</dbReference>
<keyword evidence="5" id="KW-1035">Host cytoplasm</keyword>
<dbReference type="InterPro" id="IPR002196">
    <property type="entry name" value="Glyco_hydro_24"/>
</dbReference>
<dbReference type="EC" id="3.2.1.17" evidence="7"/>
<evidence type="ECO:0000256" key="4">
    <source>
        <dbReference type="ARBA" id="ARBA00022801"/>
    </source>
</evidence>
<evidence type="ECO:0000313" key="10">
    <source>
        <dbReference type="Proteomes" id="UP001156627"/>
    </source>
</evidence>
<accession>A0ABQ5XB40</accession>
<evidence type="ECO:0000256" key="7">
    <source>
        <dbReference type="RuleBase" id="RU003788"/>
    </source>
</evidence>
<dbReference type="SUPFAM" id="SSF54106">
    <property type="entry name" value="LysM domain"/>
    <property type="match status" value="1"/>
</dbReference>
<dbReference type="Gene3D" id="3.10.350.10">
    <property type="entry name" value="LysM domain"/>
    <property type="match status" value="1"/>
</dbReference>
<evidence type="ECO:0000256" key="5">
    <source>
        <dbReference type="ARBA" id="ARBA00023200"/>
    </source>
</evidence>
<dbReference type="InterPro" id="IPR051018">
    <property type="entry name" value="Bacteriophage_GH24"/>
</dbReference>
<name>A0ABQ5XB40_9GAMM</name>
<comment type="caution">
    <text evidence="9">The sequence shown here is derived from an EMBL/GenBank/DDBJ whole genome shotgun (WGS) entry which is preliminary data.</text>
</comment>
<dbReference type="Pfam" id="PF00959">
    <property type="entry name" value="Phage_lysozyme"/>
    <property type="match status" value="1"/>
</dbReference>
<proteinExistence type="inferred from homology"/>
<dbReference type="Proteomes" id="UP001156627">
    <property type="component" value="Unassembled WGS sequence"/>
</dbReference>
<dbReference type="CDD" id="cd00737">
    <property type="entry name" value="lyz_endolysin_autolysin"/>
    <property type="match status" value="1"/>
</dbReference>
<dbReference type="SMART" id="SM00257">
    <property type="entry name" value="LysM"/>
    <property type="match status" value="1"/>
</dbReference>
<dbReference type="Pfam" id="PF01476">
    <property type="entry name" value="LysM"/>
    <property type="match status" value="1"/>
</dbReference>
<evidence type="ECO:0000256" key="1">
    <source>
        <dbReference type="ARBA" id="ARBA00000632"/>
    </source>
</evidence>
<dbReference type="SUPFAM" id="SSF53955">
    <property type="entry name" value="Lysozyme-like"/>
    <property type="match status" value="1"/>
</dbReference>
<comment type="catalytic activity">
    <reaction evidence="1 7">
        <text>Hydrolysis of (1-&gt;4)-beta-linkages between N-acetylmuramic acid and N-acetyl-D-glucosamine residues in a peptidoglycan and between N-acetyl-D-glucosamine residues in chitodextrins.</text>
        <dbReference type="EC" id="3.2.1.17"/>
    </reaction>
</comment>
<dbReference type="Gene3D" id="1.10.530.40">
    <property type="match status" value="1"/>
</dbReference>
<comment type="similarity">
    <text evidence="7">Belongs to the glycosyl hydrolase 24 family.</text>
</comment>
<keyword evidence="10" id="KW-1185">Reference proteome</keyword>
<evidence type="ECO:0000313" key="9">
    <source>
        <dbReference type="EMBL" id="GLQ87831.1"/>
    </source>
</evidence>
<feature type="domain" description="LysM" evidence="8">
    <location>
        <begin position="21"/>
        <end position="66"/>
    </location>
</feature>
<dbReference type="RefSeq" id="WP_284331277.1">
    <property type="nucleotide sequence ID" value="NZ_BSOA01000012.1"/>
</dbReference>
<keyword evidence="3 7" id="KW-0081">Bacteriolytic enzyme</keyword>
<dbReference type="InterPro" id="IPR023347">
    <property type="entry name" value="Lysozyme_dom_sf"/>
</dbReference>
<keyword evidence="6 7" id="KW-0326">Glycosidase</keyword>
<dbReference type="InterPro" id="IPR018392">
    <property type="entry name" value="LysM"/>
</dbReference>
<keyword evidence="2 7" id="KW-0929">Antimicrobial</keyword>
<dbReference type="InterPro" id="IPR023346">
    <property type="entry name" value="Lysozyme-like_dom_sf"/>
</dbReference>
<dbReference type="CDD" id="cd00118">
    <property type="entry name" value="LysM"/>
    <property type="match status" value="1"/>
</dbReference>
<organism evidence="9 10">
    <name type="scientific">Dyella flagellata</name>
    <dbReference type="NCBI Taxonomy" id="1867833"/>
    <lineage>
        <taxon>Bacteria</taxon>
        <taxon>Pseudomonadati</taxon>
        <taxon>Pseudomonadota</taxon>
        <taxon>Gammaproteobacteria</taxon>
        <taxon>Lysobacterales</taxon>
        <taxon>Rhodanobacteraceae</taxon>
        <taxon>Dyella</taxon>
    </lineage>
</organism>
<dbReference type="PROSITE" id="PS51782">
    <property type="entry name" value="LYSM"/>
    <property type="match status" value="1"/>
</dbReference>
<evidence type="ECO:0000259" key="8">
    <source>
        <dbReference type="PROSITE" id="PS51782"/>
    </source>
</evidence>
<evidence type="ECO:0000256" key="2">
    <source>
        <dbReference type="ARBA" id="ARBA00022529"/>
    </source>
</evidence>
<sequence>MTEISGTGSSLPSFSGQTLGHPYTVQYGDSLLAIAQRFGVSLAALEAANPQIANSDLIYPGQLLTIPDNAVAPSSAPGQGEPAAQLGISEDGVKMIEGFEGFSATAYPDPGTGGAPWTIGYGHTGAVVPGQTISQAQAEAYLKQDLASAENAVRRNVRVPLTQHQFDALVSLTYNVGPNGYSSLLATLNSGDYAAAQGMFGNYVYAAGHVLPGLVNRRAKEAALFGS</sequence>
<gene>
    <name evidence="9" type="ORF">GCM10007898_13990</name>
</gene>